<dbReference type="PANTHER" id="PTHR34472:SF1">
    <property type="entry name" value="SULFUR CARRIER PROTEIN THIS"/>
    <property type="match status" value="1"/>
</dbReference>
<dbReference type="InterPro" id="IPR016155">
    <property type="entry name" value="Mopterin_synth/thiamin_S_b"/>
</dbReference>
<name>A0A6P2CM01_9LACO</name>
<keyword evidence="2" id="KW-1185">Reference proteome</keyword>
<dbReference type="CDD" id="cd00565">
    <property type="entry name" value="Ubl_ThiS"/>
    <property type="match status" value="1"/>
</dbReference>
<dbReference type="Pfam" id="PF02597">
    <property type="entry name" value="ThiS"/>
    <property type="match status" value="1"/>
</dbReference>
<dbReference type="Gene3D" id="3.10.20.30">
    <property type="match status" value="1"/>
</dbReference>
<dbReference type="SUPFAM" id="SSF54285">
    <property type="entry name" value="MoaD/ThiS"/>
    <property type="match status" value="1"/>
</dbReference>
<dbReference type="AlphaFoldDB" id="A0A6P2CM01"/>
<dbReference type="RefSeq" id="WP_148604439.1">
    <property type="nucleotide sequence ID" value="NZ_BSUV01000001.1"/>
</dbReference>
<dbReference type="InterPro" id="IPR003749">
    <property type="entry name" value="ThiS/MoaD-like"/>
</dbReference>
<dbReference type="EMBL" id="SDGY01000001">
    <property type="protein sequence ID" value="TYC47025.1"/>
    <property type="molecule type" value="Genomic_DNA"/>
</dbReference>
<dbReference type="InterPro" id="IPR010035">
    <property type="entry name" value="Thi_S"/>
</dbReference>
<dbReference type="PANTHER" id="PTHR34472">
    <property type="entry name" value="SULFUR CARRIER PROTEIN THIS"/>
    <property type="match status" value="1"/>
</dbReference>
<evidence type="ECO:0000313" key="1">
    <source>
        <dbReference type="EMBL" id="TYC47025.1"/>
    </source>
</evidence>
<sequence>MLKINGSVENQYVGKTIAQLLNDKNAALENIVVEHNGKILQRECFVDTFIHNDDQIEIISFVGGG</sequence>
<accession>A0A6P2CM01</accession>
<gene>
    <name evidence="1" type="primary">thiS</name>
    <name evidence="1" type="ORF">ESZ47_02495</name>
</gene>
<reference evidence="1 2" key="1">
    <citation type="submission" date="2019-01" db="EMBL/GenBank/DDBJ databases">
        <title>Leuconostoc litchii sp. nov., a novel lactic acid bacterium isolated from lychee.</title>
        <authorList>
            <person name="Wang L.-T."/>
        </authorList>
    </citation>
    <scope>NUCLEOTIDE SEQUENCE [LARGE SCALE GENOMIC DNA]</scope>
    <source>
        <strain evidence="1 2">MB7</strain>
    </source>
</reference>
<organism evidence="1 2">
    <name type="scientific">Leuconostoc litchii</name>
    <dbReference type="NCBI Taxonomy" id="1981069"/>
    <lineage>
        <taxon>Bacteria</taxon>
        <taxon>Bacillati</taxon>
        <taxon>Bacillota</taxon>
        <taxon>Bacilli</taxon>
        <taxon>Lactobacillales</taxon>
        <taxon>Lactobacillaceae</taxon>
        <taxon>Leuconostoc</taxon>
    </lineage>
</organism>
<proteinExistence type="predicted"/>
<protein>
    <submittedName>
        <fullName evidence="1">Sulfur carrier protein ThiS</fullName>
    </submittedName>
</protein>
<comment type="caution">
    <text evidence="1">The sequence shown here is derived from an EMBL/GenBank/DDBJ whole genome shotgun (WGS) entry which is preliminary data.</text>
</comment>
<dbReference type="OrthoDB" id="9798559at2"/>
<dbReference type="Proteomes" id="UP000442244">
    <property type="component" value="Unassembled WGS sequence"/>
</dbReference>
<dbReference type="NCBIfam" id="TIGR01683">
    <property type="entry name" value="thiS"/>
    <property type="match status" value="1"/>
</dbReference>
<evidence type="ECO:0000313" key="2">
    <source>
        <dbReference type="Proteomes" id="UP000442244"/>
    </source>
</evidence>
<dbReference type="InterPro" id="IPR012675">
    <property type="entry name" value="Beta-grasp_dom_sf"/>
</dbReference>